<dbReference type="EMBL" id="MHSK01000024">
    <property type="protein sequence ID" value="OHA41889.1"/>
    <property type="molecule type" value="Genomic_DNA"/>
</dbReference>
<comment type="cofactor">
    <cofactor evidence="1">
        <name>NAD(+)</name>
        <dbReference type="ChEBI" id="CHEBI:57540"/>
    </cofactor>
</comment>
<keyword evidence="4" id="KW-0520">NAD</keyword>
<keyword evidence="6" id="KW-0170">Cobalt</keyword>
<organism evidence="9 10">
    <name type="scientific">Candidatus Taylorbacteria bacterium RIFCSPLOWO2_12_FULL_43_20</name>
    <dbReference type="NCBI Taxonomy" id="1802332"/>
    <lineage>
        <taxon>Bacteria</taxon>
        <taxon>Candidatus Tayloriibacteriota</taxon>
    </lineage>
</organism>
<comment type="caution">
    <text evidence="9">The sequence shown here is derived from an EMBL/GenBank/DDBJ whole genome shotgun (WGS) entry which is preliminary data.</text>
</comment>
<dbReference type="Proteomes" id="UP000177269">
    <property type="component" value="Unassembled WGS sequence"/>
</dbReference>
<dbReference type="InterPro" id="IPR030960">
    <property type="entry name" value="DHQS/DOIS_N"/>
</dbReference>
<evidence type="ECO:0000256" key="6">
    <source>
        <dbReference type="ARBA" id="ARBA00023285"/>
    </source>
</evidence>
<evidence type="ECO:0000256" key="4">
    <source>
        <dbReference type="ARBA" id="ARBA00023027"/>
    </source>
</evidence>
<sequence length="388" mass="43906">MLFRRKKENARPTEVKTDRFIYPDTSLHFRYEKSRETPVIIEQGILDRIDTLRLMDRDRTASHHIMITDTVVDRLVGKKVEEKLTKAGYSLTKIIAPSGEAAKTMNVYHELSEKITSIGIDEQSVIFSLGGGAIANLAGFLAATLYRGIGLIHIPTSLMCMNDVAISLKQGINNQKGKNLVGSYYQPLLVVIDPSVPMNETIIRHGMSETIKHALAEDVAFFDYLLSYNGDLKDVNFLEKIIRHTIELKIGLMNDDMFENARAIILQYGHEVGHAIEYLSHFGLTHGEAISIGMRVSAEISHLMGVTSEDTVYAHKKILEHYKLPYIIPQTIEKRAILDALRFNKKTRGNDIRFALLEHVGKIWKIKGEYGIPCPVEIIEEAIRRSYE</sequence>
<comment type="cofactor">
    <cofactor evidence="2">
        <name>Co(2+)</name>
        <dbReference type="ChEBI" id="CHEBI:48828"/>
    </cofactor>
</comment>
<dbReference type="Gene3D" id="3.40.50.1970">
    <property type="match status" value="1"/>
</dbReference>
<evidence type="ECO:0000259" key="8">
    <source>
        <dbReference type="Pfam" id="PF24621"/>
    </source>
</evidence>
<dbReference type="Gene3D" id="1.20.1090.10">
    <property type="entry name" value="Dehydroquinate synthase-like - alpha domain"/>
    <property type="match status" value="1"/>
</dbReference>
<dbReference type="InterPro" id="IPR030963">
    <property type="entry name" value="DHQ_synth_fam"/>
</dbReference>
<dbReference type="AlphaFoldDB" id="A0A1G2P2F0"/>
<keyword evidence="5" id="KW-0456">Lyase</keyword>
<dbReference type="Pfam" id="PF01761">
    <property type="entry name" value="DHQ_synthase"/>
    <property type="match status" value="1"/>
</dbReference>
<dbReference type="Pfam" id="PF24621">
    <property type="entry name" value="DHQS_C"/>
    <property type="match status" value="1"/>
</dbReference>
<reference evidence="9 10" key="1">
    <citation type="journal article" date="2016" name="Nat. Commun.">
        <title>Thousands of microbial genomes shed light on interconnected biogeochemical processes in an aquifer system.</title>
        <authorList>
            <person name="Anantharaman K."/>
            <person name="Brown C.T."/>
            <person name="Hug L.A."/>
            <person name="Sharon I."/>
            <person name="Castelle C.J."/>
            <person name="Probst A.J."/>
            <person name="Thomas B.C."/>
            <person name="Singh A."/>
            <person name="Wilkins M.J."/>
            <person name="Karaoz U."/>
            <person name="Brodie E.L."/>
            <person name="Williams K.H."/>
            <person name="Hubbard S.S."/>
            <person name="Banfield J.F."/>
        </authorList>
    </citation>
    <scope>NUCLEOTIDE SEQUENCE [LARGE SCALE GENOMIC DNA]</scope>
</reference>
<dbReference type="GO" id="GO:0003856">
    <property type="term" value="F:3-dehydroquinate synthase activity"/>
    <property type="evidence" value="ECO:0007669"/>
    <property type="project" value="TreeGrafter"/>
</dbReference>
<evidence type="ECO:0000256" key="2">
    <source>
        <dbReference type="ARBA" id="ARBA00001941"/>
    </source>
</evidence>
<accession>A0A1G2P2F0</accession>
<dbReference type="CDD" id="cd08197">
    <property type="entry name" value="DOIS"/>
    <property type="match status" value="1"/>
</dbReference>
<protein>
    <submittedName>
        <fullName evidence="9">Uncharacterized protein</fullName>
    </submittedName>
</protein>
<evidence type="ECO:0000313" key="10">
    <source>
        <dbReference type="Proteomes" id="UP000177269"/>
    </source>
</evidence>
<dbReference type="SUPFAM" id="SSF56796">
    <property type="entry name" value="Dehydroquinate synthase-like"/>
    <property type="match status" value="1"/>
</dbReference>
<evidence type="ECO:0000256" key="3">
    <source>
        <dbReference type="ARBA" id="ARBA00022723"/>
    </source>
</evidence>
<keyword evidence="3" id="KW-0479">Metal-binding</keyword>
<feature type="domain" description="3-dehydroquinate synthase C-terminal" evidence="8">
    <location>
        <begin position="206"/>
        <end position="346"/>
    </location>
</feature>
<feature type="domain" description="3-dehydroquinate synthase N-terminal" evidence="7">
    <location>
        <begin position="94"/>
        <end position="196"/>
    </location>
</feature>
<dbReference type="PANTHER" id="PTHR43622:SF1">
    <property type="entry name" value="3-DEHYDROQUINATE SYNTHASE"/>
    <property type="match status" value="1"/>
</dbReference>
<dbReference type="PIRSF" id="PIRSF001455">
    <property type="entry name" value="DHQ_synth"/>
    <property type="match status" value="1"/>
</dbReference>
<dbReference type="InterPro" id="IPR050071">
    <property type="entry name" value="Dehydroquinate_synthase"/>
</dbReference>
<dbReference type="PANTHER" id="PTHR43622">
    <property type="entry name" value="3-DEHYDROQUINATE SYNTHASE"/>
    <property type="match status" value="1"/>
</dbReference>
<dbReference type="GO" id="GO:0046872">
    <property type="term" value="F:metal ion binding"/>
    <property type="evidence" value="ECO:0007669"/>
    <property type="project" value="UniProtKB-KW"/>
</dbReference>
<evidence type="ECO:0000256" key="5">
    <source>
        <dbReference type="ARBA" id="ARBA00023239"/>
    </source>
</evidence>
<evidence type="ECO:0000259" key="7">
    <source>
        <dbReference type="Pfam" id="PF01761"/>
    </source>
</evidence>
<proteinExistence type="predicted"/>
<gene>
    <name evidence="9" type="ORF">A3G52_03500</name>
</gene>
<dbReference type="GO" id="GO:0009073">
    <property type="term" value="P:aromatic amino acid family biosynthetic process"/>
    <property type="evidence" value="ECO:0007669"/>
    <property type="project" value="InterPro"/>
</dbReference>
<name>A0A1G2P2F0_9BACT</name>
<dbReference type="InterPro" id="IPR056179">
    <property type="entry name" value="DHQS_C"/>
</dbReference>
<evidence type="ECO:0000313" key="9">
    <source>
        <dbReference type="EMBL" id="OHA41889.1"/>
    </source>
</evidence>
<evidence type="ECO:0000256" key="1">
    <source>
        <dbReference type="ARBA" id="ARBA00001911"/>
    </source>
</evidence>